<gene>
    <name evidence="2" type="ORF">PAPYR_9171</name>
</gene>
<evidence type="ECO:0000256" key="1">
    <source>
        <dbReference type="SAM" id="MobiDB-lite"/>
    </source>
</evidence>
<feature type="compositionally biased region" description="Low complexity" evidence="1">
    <location>
        <begin position="10"/>
        <end position="20"/>
    </location>
</feature>
<dbReference type="EMBL" id="JAPMOS010000092">
    <property type="protein sequence ID" value="KAJ4455808.1"/>
    <property type="molecule type" value="Genomic_DNA"/>
</dbReference>
<keyword evidence="3" id="KW-1185">Reference proteome</keyword>
<accession>A0ABQ8UCP6</accession>
<sequence length="593" mass="63636">MEGVNGLTLGKTSPRSTGSGTPPPEPATRTSSGEMTDRRSATVGMVQSQLGPGAVQEGGDARAEEHRQEASLELDGLVAAQLGIIGQRLTADMGACLTQAMSAAISRQLANSEAKLARLAQTQHDLTQTVTRLTQELAQTKADLTQTQRELAESRAAQSDTAAALSQTKAELAQTKEELAQTHHSLGQTQAELAQTTAAFPQTQAQLTQQLAKAALVQSETAAALGKTQHDLAQAVAQLTQAMTQRSDAEAQRTQTETKTVAEAQLTRATEQTHHELGAIRTQIDQLFNPPAAPEGLTARWDEATQEVALNWLAVPDRSVGGLAPASCALAAAAPPPVHYRVQATLLAGHGAGSTITTSNPVDVYTGPECHCRYRFPVDRAEARFVVVAMRGLAESGPSAPATCTRPVVFLYDHDMDERGLFFYIGSQGRIQPWQNPALAGWVIATRSSECGKGSASDIMGRVACESSTANQPNSWWQVDLGAERLFAPTRYTLRHGNFTDCRERDRLQSWRLEGFVGGADGSWRTLDEHTEERYAISSYGVVMTATFAVAPERAFPARRFRVLMTGPNTKGSHFLQLAGLEMYGSLSHSAAH</sequence>
<dbReference type="Gene3D" id="2.60.120.260">
    <property type="entry name" value="Galactose-binding domain-like"/>
    <property type="match status" value="1"/>
</dbReference>
<protein>
    <submittedName>
        <fullName evidence="2">E3 ubiquitin-protein ligase hectd1</fullName>
    </submittedName>
</protein>
<feature type="compositionally biased region" description="Polar residues" evidence="1">
    <location>
        <begin position="156"/>
        <end position="168"/>
    </location>
</feature>
<feature type="region of interest" description="Disordered" evidence="1">
    <location>
        <begin position="1"/>
        <end position="67"/>
    </location>
</feature>
<dbReference type="InterPro" id="IPR008979">
    <property type="entry name" value="Galactose-bd-like_sf"/>
</dbReference>
<evidence type="ECO:0000313" key="3">
    <source>
        <dbReference type="Proteomes" id="UP001141327"/>
    </source>
</evidence>
<evidence type="ECO:0000313" key="2">
    <source>
        <dbReference type="EMBL" id="KAJ4455808.1"/>
    </source>
</evidence>
<dbReference type="Proteomes" id="UP001141327">
    <property type="component" value="Unassembled WGS sequence"/>
</dbReference>
<dbReference type="PANTHER" id="PTHR47457">
    <property type="entry name" value="OS05G0345500 PROTEIN"/>
    <property type="match status" value="1"/>
</dbReference>
<comment type="caution">
    <text evidence="2">The sequence shown here is derived from an EMBL/GenBank/DDBJ whole genome shotgun (WGS) entry which is preliminary data.</text>
</comment>
<dbReference type="Gene3D" id="1.10.287.620">
    <property type="entry name" value="Helix Hairpins"/>
    <property type="match status" value="1"/>
</dbReference>
<proteinExistence type="predicted"/>
<name>A0ABQ8UCP6_9EUKA</name>
<organism evidence="2 3">
    <name type="scientific">Paratrimastix pyriformis</name>
    <dbReference type="NCBI Taxonomy" id="342808"/>
    <lineage>
        <taxon>Eukaryota</taxon>
        <taxon>Metamonada</taxon>
        <taxon>Preaxostyla</taxon>
        <taxon>Paratrimastigidae</taxon>
        <taxon>Paratrimastix</taxon>
    </lineage>
</organism>
<dbReference type="PANTHER" id="PTHR47457:SF1">
    <property type="entry name" value="BTB DOMAIN-CONTAINING PROTEIN-RELATED"/>
    <property type="match status" value="1"/>
</dbReference>
<feature type="region of interest" description="Disordered" evidence="1">
    <location>
        <begin position="145"/>
        <end position="168"/>
    </location>
</feature>
<reference evidence="2" key="1">
    <citation type="journal article" date="2022" name="bioRxiv">
        <title>Genomics of Preaxostyla Flagellates Illuminates Evolutionary Transitions and the Path Towards Mitochondrial Loss.</title>
        <authorList>
            <person name="Novak L.V.F."/>
            <person name="Treitli S.C."/>
            <person name="Pyrih J."/>
            <person name="Halakuc P."/>
            <person name="Pipaliya S.V."/>
            <person name="Vacek V."/>
            <person name="Brzon O."/>
            <person name="Soukal P."/>
            <person name="Eme L."/>
            <person name="Dacks J.B."/>
            <person name="Karnkowska A."/>
            <person name="Elias M."/>
            <person name="Hampl V."/>
        </authorList>
    </citation>
    <scope>NUCLEOTIDE SEQUENCE</scope>
    <source>
        <strain evidence="2">RCP-MX</strain>
    </source>
</reference>
<dbReference type="SUPFAM" id="SSF49785">
    <property type="entry name" value="Galactose-binding domain-like"/>
    <property type="match status" value="1"/>
</dbReference>